<dbReference type="RefSeq" id="WP_073091587.1">
    <property type="nucleotide sequence ID" value="NZ_FRBC01000025.1"/>
</dbReference>
<evidence type="ECO:0000313" key="1">
    <source>
        <dbReference type="EMBL" id="SHK92977.1"/>
    </source>
</evidence>
<accession>A0A1M6WGX6</accession>
<protein>
    <submittedName>
        <fullName evidence="1">Uncharacterized protein</fullName>
    </submittedName>
</protein>
<name>A0A1M6WGX6_SELRU</name>
<organism evidence="1 2">
    <name type="scientific">Selenomonas ruminantium</name>
    <dbReference type="NCBI Taxonomy" id="971"/>
    <lineage>
        <taxon>Bacteria</taxon>
        <taxon>Bacillati</taxon>
        <taxon>Bacillota</taxon>
        <taxon>Negativicutes</taxon>
        <taxon>Selenomonadales</taxon>
        <taxon>Selenomonadaceae</taxon>
        <taxon>Selenomonas</taxon>
    </lineage>
</organism>
<dbReference type="Proteomes" id="UP000184263">
    <property type="component" value="Unassembled WGS sequence"/>
</dbReference>
<sequence>MLVWIERLGRMGEEDLFGFGLSPDAVKGEILLDPLGNTRICKENPAMSKSQMLVVQTRLDEWIRDLGYCQLSCISAPHYVEQDEAPLRKWRPRELDLRPLNLPLKGDSFVAVPEDEWAVAI</sequence>
<dbReference type="AlphaFoldDB" id="A0A1M6WGX6"/>
<dbReference type="OrthoDB" id="1665956at2"/>
<dbReference type="EMBL" id="FRBC01000025">
    <property type="protein sequence ID" value="SHK92977.1"/>
    <property type="molecule type" value="Genomic_DNA"/>
</dbReference>
<proteinExistence type="predicted"/>
<evidence type="ECO:0000313" key="2">
    <source>
        <dbReference type="Proteomes" id="UP000184263"/>
    </source>
</evidence>
<reference evidence="1 2" key="1">
    <citation type="submission" date="2016-11" db="EMBL/GenBank/DDBJ databases">
        <authorList>
            <person name="Jaros S."/>
            <person name="Januszkiewicz K."/>
            <person name="Wedrychowicz H."/>
        </authorList>
    </citation>
    <scope>NUCLEOTIDE SEQUENCE [LARGE SCALE GENOMIC DNA]</scope>
    <source>
        <strain evidence="1 2">HD4</strain>
    </source>
</reference>
<gene>
    <name evidence="1" type="ORF">SAMN05216582_1257</name>
</gene>